<protein>
    <submittedName>
        <fullName evidence="2">Uncharacterized protein</fullName>
    </submittedName>
</protein>
<organism evidence="2 3">
    <name type="scientific">Austropuccinia psidii MF-1</name>
    <dbReference type="NCBI Taxonomy" id="1389203"/>
    <lineage>
        <taxon>Eukaryota</taxon>
        <taxon>Fungi</taxon>
        <taxon>Dikarya</taxon>
        <taxon>Basidiomycota</taxon>
        <taxon>Pucciniomycotina</taxon>
        <taxon>Pucciniomycetes</taxon>
        <taxon>Pucciniales</taxon>
        <taxon>Sphaerophragmiaceae</taxon>
        <taxon>Austropuccinia</taxon>
    </lineage>
</organism>
<keyword evidence="3" id="KW-1185">Reference proteome</keyword>
<feature type="region of interest" description="Disordered" evidence="1">
    <location>
        <begin position="1"/>
        <end position="61"/>
    </location>
</feature>
<dbReference type="EMBL" id="AVOT02004643">
    <property type="protein sequence ID" value="MBW0476947.1"/>
    <property type="molecule type" value="Genomic_DNA"/>
</dbReference>
<evidence type="ECO:0000313" key="3">
    <source>
        <dbReference type="Proteomes" id="UP000765509"/>
    </source>
</evidence>
<feature type="compositionally biased region" description="Polar residues" evidence="1">
    <location>
        <begin position="13"/>
        <end position="24"/>
    </location>
</feature>
<evidence type="ECO:0000256" key="1">
    <source>
        <dbReference type="SAM" id="MobiDB-lite"/>
    </source>
</evidence>
<accession>A0A9Q3C4G4</accession>
<proteinExistence type="predicted"/>
<name>A0A9Q3C4G4_9BASI</name>
<comment type="caution">
    <text evidence="2">The sequence shown here is derived from an EMBL/GenBank/DDBJ whole genome shotgun (WGS) entry which is preliminary data.</text>
</comment>
<dbReference type="Proteomes" id="UP000765509">
    <property type="component" value="Unassembled WGS sequence"/>
</dbReference>
<evidence type="ECO:0000313" key="2">
    <source>
        <dbReference type="EMBL" id="MBW0476947.1"/>
    </source>
</evidence>
<feature type="compositionally biased region" description="Polar residues" evidence="1">
    <location>
        <begin position="36"/>
        <end position="61"/>
    </location>
</feature>
<reference evidence="2" key="1">
    <citation type="submission" date="2021-03" db="EMBL/GenBank/DDBJ databases">
        <title>Draft genome sequence of rust myrtle Austropuccinia psidii MF-1, a brazilian biotype.</title>
        <authorList>
            <person name="Quecine M.C."/>
            <person name="Pachon D.M.R."/>
            <person name="Bonatelli M.L."/>
            <person name="Correr F.H."/>
            <person name="Franceschini L.M."/>
            <person name="Leite T.F."/>
            <person name="Margarido G.R.A."/>
            <person name="Almeida C.A."/>
            <person name="Ferrarezi J.A."/>
            <person name="Labate C.A."/>
        </authorList>
    </citation>
    <scope>NUCLEOTIDE SEQUENCE</scope>
    <source>
        <strain evidence="2">MF-1</strain>
    </source>
</reference>
<sequence length="98" mass="10962">MEDRLIPLEAESQENPQVTPSDTGHMQKGKWKRNIESPTTTKKWTPISTKRPIKSQTSASIHGQPTLITCTGKITVINPVKTSKVKLPKPSEHNFEQS</sequence>
<gene>
    <name evidence="2" type="ORF">O181_016662</name>
</gene>
<dbReference type="AlphaFoldDB" id="A0A9Q3C4G4"/>